<name>A0ABT8AUI9_9HYPH</name>
<evidence type="ECO:0000313" key="2">
    <source>
        <dbReference type="Proteomes" id="UP001244297"/>
    </source>
</evidence>
<reference evidence="2" key="1">
    <citation type="journal article" date="2019" name="Int. J. Syst. Evol. Microbiol.">
        <title>The Global Catalogue of Microorganisms (GCM) 10K type strain sequencing project: providing services to taxonomists for standard genome sequencing and annotation.</title>
        <authorList>
            <consortium name="The Broad Institute Genomics Platform"/>
            <consortium name="The Broad Institute Genome Sequencing Center for Infectious Disease"/>
            <person name="Wu L."/>
            <person name="Ma J."/>
        </authorList>
    </citation>
    <scope>NUCLEOTIDE SEQUENCE [LARGE SCALE GENOMIC DNA]</scope>
    <source>
        <strain evidence="2">CECT 7806</strain>
    </source>
</reference>
<dbReference type="EMBL" id="JAUFPT010000079">
    <property type="protein sequence ID" value="MDN3573623.1"/>
    <property type="molecule type" value="Genomic_DNA"/>
</dbReference>
<keyword evidence="2" id="KW-1185">Reference proteome</keyword>
<dbReference type="Proteomes" id="UP001244297">
    <property type="component" value="Unassembled WGS sequence"/>
</dbReference>
<dbReference type="RefSeq" id="WP_238293857.1">
    <property type="nucleotide sequence ID" value="NZ_BPQS01000082.1"/>
</dbReference>
<comment type="caution">
    <text evidence="1">The sequence shown here is derived from an EMBL/GenBank/DDBJ whole genome shotgun (WGS) entry which is preliminary data.</text>
</comment>
<organism evidence="1 2">
    <name type="scientific">Methylobacterium longum</name>
    <dbReference type="NCBI Taxonomy" id="767694"/>
    <lineage>
        <taxon>Bacteria</taxon>
        <taxon>Pseudomonadati</taxon>
        <taxon>Pseudomonadota</taxon>
        <taxon>Alphaproteobacteria</taxon>
        <taxon>Hyphomicrobiales</taxon>
        <taxon>Methylobacteriaceae</taxon>
        <taxon>Methylobacterium</taxon>
    </lineage>
</organism>
<evidence type="ECO:0000313" key="1">
    <source>
        <dbReference type="EMBL" id="MDN3573623.1"/>
    </source>
</evidence>
<accession>A0ABT8AUI9</accession>
<gene>
    <name evidence="1" type="ORF">QWZ18_23780</name>
</gene>
<sequence length="54" mass="6013">MTDPVFVDTTVPIHRRDAGCPYVPTEAMARGAVFEGLILINPFRASPDEVLRRN</sequence>
<protein>
    <submittedName>
        <fullName evidence="1">Uncharacterized protein</fullName>
    </submittedName>
</protein>
<proteinExistence type="predicted"/>